<dbReference type="GO" id="GO:0000976">
    <property type="term" value="F:transcription cis-regulatory region binding"/>
    <property type="evidence" value="ECO:0007669"/>
    <property type="project" value="TreeGrafter"/>
</dbReference>
<dbReference type="Proteomes" id="UP000226079">
    <property type="component" value="Unassembled WGS sequence"/>
</dbReference>
<keyword evidence="1" id="KW-0805">Transcription regulation</keyword>
<evidence type="ECO:0000313" key="6">
    <source>
        <dbReference type="EMBL" id="PFG15603.1"/>
    </source>
</evidence>
<evidence type="ECO:0000256" key="3">
    <source>
        <dbReference type="ARBA" id="ARBA00023163"/>
    </source>
</evidence>
<comment type="caution">
    <text evidence="6">The sequence shown here is derived from an EMBL/GenBank/DDBJ whole genome shotgun (WGS) entry which is preliminary data.</text>
</comment>
<keyword evidence="7" id="KW-1185">Reference proteome</keyword>
<dbReference type="RefSeq" id="WP_098459220.1">
    <property type="nucleotide sequence ID" value="NZ_PDJC01000001.1"/>
</dbReference>
<evidence type="ECO:0000256" key="4">
    <source>
        <dbReference type="PROSITE-ProRule" id="PRU00335"/>
    </source>
</evidence>
<evidence type="ECO:0000256" key="1">
    <source>
        <dbReference type="ARBA" id="ARBA00023015"/>
    </source>
</evidence>
<dbReference type="PROSITE" id="PS50977">
    <property type="entry name" value="HTH_TETR_2"/>
    <property type="match status" value="1"/>
</dbReference>
<dbReference type="InterPro" id="IPR004111">
    <property type="entry name" value="Repressor_TetR_C"/>
</dbReference>
<evidence type="ECO:0000313" key="7">
    <source>
        <dbReference type="Proteomes" id="UP000226079"/>
    </source>
</evidence>
<protein>
    <submittedName>
        <fullName evidence="6">TetR family transcriptional regulator</fullName>
    </submittedName>
</protein>
<reference evidence="6 7" key="1">
    <citation type="submission" date="2017-10" db="EMBL/GenBank/DDBJ databases">
        <title>Sequencing the genomes of 1000 actinobacteria strains.</title>
        <authorList>
            <person name="Klenk H.-P."/>
        </authorList>
    </citation>
    <scope>NUCLEOTIDE SEQUENCE [LARGE SCALE GENOMIC DNA]</scope>
    <source>
        <strain evidence="6 7">DSM 15597</strain>
    </source>
</reference>
<sequence>MAARQTGRGTLSRAAIVDAALRLVDAGGLEALSMRSLGRELGVQAMSLYNHVANKAEVIDALHERLILEIGFPELEADWVESLRLAAHAYRQVALNHPQGFVLLATRPLATPAEIAHVAPMLELLASSGFGLSQQMLIINIYFTALNGLLLAEVGPVPGHSDIPEPDAADVFRRSADADPGHSPTIAGLAALAEAGFNADSMGEQFALSVEVILTGLRSIVPDRTNEAAQQATPRGV</sequence>
<dbReference type="InterPro" id="IPR001647">
    <property type="entry name" value="HTH_TetR"/>
</dbReference>
<organism evidence="6 7">
    <name type="scientific">Propionicimonas paludicola</name>
    <dbReference type="NCBI Taxonomy" id="185243"/>
    <lineage>
        <taxon>Bacteria</taxon>
        <taxon>Bacillati</taxon>
        <taxon>Actinomycetota</taxon>
        <taxon>Actinomycetes</taxon>
        <taxon>Propionibacteriales</taxon>
        <taxon>Nocardioidaceae</taxon>
        <taxon>Propionicimonas</taxon>
    </lineage>
</organism>
<dbReference type="AlphaFoldDB" id="A0A2A9CMH4"/>
<dbReference type="InterPro" id="IPR009057">
    <property type="entry name" value="Homeodomain-like_sf"/>
</dbReference>
<dbReference type="GO" id="GO:0003700">
    <property type="term" value="F:DNA-binding transcription factor activity"/>
    <property type="evidence" value="ECO:0007669"/>
    <property type="project" value="TreeGrafter"/>
</dbReference>
<dbReference type="EMBL" id="PDJC01000001">
    <property type="protein sequence ID" value="PFG15603.1"/>
    <property type="molecule type" value="Genomic_DNA"/>
</dbReference>
<feature type="domain" description="HTH tetR-type" evidence="5">
    <location>
        <begin position="10"/>
        <end position="70"/>
    </location>
</feature>
<dbReference type="Gene3D" id="1.10.357.10">
    <property type="entry name" value="Tetracycline Repressor, domain 2"/>
    <property type="match status" value="1"/>
</dbReference>
<keyword evidence="2 4" id="KW-0238">DNA-binding</keyword>
<dbReference type="PANTHER" id="PTHR30055">
    <property type="entry name" value="HTH-TYPE TRANSCRIPTIONAL REGULATOR RUTR"/>
    <property type="match status" value="1"/>
</dbReference>
<proteinExistence type="predicted"/>
<dbReference type="PANTHER" id="PTHR30055:SF151">
    <property type="entry name" value="TRANSCRIPTIONAL REGULATORY PROTEIN"/>
    <property type="match status" value="1"/>
</dbReference>
<keyword evidence="3" id="KW-0804">Transcription</keyword>
<dbReference type="InterPro" id="IPR036271">
    <property type="entry name" value="Tet_transcr_reg_TetR-rel_C_sf"/>
</dbReference>
<dbReference type="InterPro" id="IPR050109">
    <property type="entry name" value="HTH-type_TetR-like_transc_reg"/>
</dbReference>
<evidence type="ECO:0000256" key="2">
    <source>
        <dbReference type="ARBA" id="ARBA00023125"/>
    </source>
</evidence>
<dbReference type="Pfam" id="PF00440">
    <property type="entry name" value="TetR_N"/>
    <property type="match status" value="1"/>
</dbReference>
<dbReference type="OrthoDB" id="2570341at2"/>
<dbReference type="Pfam" id="PF02909">
    <property type="entry name" value="TetR_C_1"/>
    <property type="match status" value="1"/>
</dbReference>
<gene>
    <name evidence="6" type="ORF">ATK74_0123</name>
</gene>
<dbReference type="SUPFAM" id="SSF46689">
    <property type="entry name" value="Homeodomain-like"/>
    <property type="match status" value="1"/>
</dbReference>
<dbReference type="GO" id="GO:0045892">
    <property type="term" value="P:negative regulation of DNA-templated transcription"/>
    <property type="evidence" value="ECO:0007669"/>
    <property type="project" value="InterPro"/>
</dbReference>
<dbReference type="SUPFAM" id="SSF48498">
    <property type="entry name" value="Tetracyclin repressor-like, C-terminal domain"/>
    <property type="match status" value="1"/>
</dbReference>
<accession>A0A2A9CMH4</accession>
<feature type="DNA-binding region" description="H-T-H motif" evidence="4">
    <location>
        <begin position="33"/>
        <end position="52"/>
    </location>
</feature>
<name>A0A2A9CMH4_9ACTN</name>
<evidence type="ECO:0000259" key="5">
    <source>
        <dbReference type="PROSITE" id="PS50977"/>
    </source>
</evidence>